<evidence type="ECO:0000256" key="12">
    <source>
        <dbReference type="PROSITE-ProRule" id="PRU01360"/>
    </source>
</evidence>
<comment type="similarity">
    <text evidence="12 14">Belongs to the TonB-dependent receptor family.</text>
</comment>
<keyword evidence="11 12" id="KW-0998">Cell outer membrane</keyword>
<keyword evidence="5 12" id="KW-0812">Transmembrane</keyword>
<dbReference type="InterPro" id="IPR012910">
    <property type="entry name" value="Plug_dom"/>
</dbReference>
<evidence type="ECO:0000256" key="7">
    <source>
        <dbReference type="ARBA" id="ARBA00023004"/>
    </source>
</evidence>
<keyword evidence="4" id="KW-0410">Iron transport</keyword>
<organism evidence="18 19">
    <name type="scientific">Pseudoteredinibacter isoporae</name>
    <dbReference type="NCBI Taxonomy" id="570281"/>
    <lineage>
        <taxon>Bacteria</taxon>
        <taxon>Pseudomonadati</taxon>
        <taxon>Pseudomonadota</taxon>
        <taxon>Gammaproteobacteria</taxon>
        <taxon>Cellvibrionales</taxon>
        <taxon>Cellvibrionaceae</taxon>
        <taxon>Pseudoteredinibacter</taxon>
    </lineage>
</organism>
<name>A0A7X0MVF8_9GAMM</name>
<protein>
    <submittedName>
        <fullName evidence="18">Iron complex outermembrane receptor protein</fullName>
    </submittedName>
</protein>
<comment type="subcellular location">
    <subcellularLocation>
        <location evidence="1 12">Cell outer membrane</location>
        <topology evidence="1 12">Multi-pass membrane protein</topology>
    </subcellularLocation>
</comment>
<dbReference type="GO" id="GO:0006826">
    <property type="term" value="P:iron ion transport"/>
    <property type="evidence" value="ECO:0007669"/>
    <property type="project" value="UniProtKB-KW"/>
</dbReference>
<evidence type="ECO:0000259" key="16">
    <source>
        <dbReference type="Pfam" id="PF00593"/>
    </source>
</evidence>
<evidence type="ECO:0000256" key="9">
    <source>
        <dbReference type="ARBA" id="ARBA00023077"/>
    </source>
</evidence>
<keyword evidence="8" id="KW-0406">Ion transport</keyword>
<evidence type="ECO:0000256" key="8">
    <source>
        <dbReference type="ARBA" id="ARBA00023065"/>
    </source>
</evidence>
<dbReference type="PANTHER" id="PTHR32552:SF81">
    <property type="entry name" value="TONB-DEPENDENT OUTER MEMBRANE RECEPTOR"/>
    <property type="match status" value="1"/>
</dbReference>
<evidence type="ECO:0000256" key="6">
    <source>
        <dbReference type="ARBA" id="ARBA00022729"/>
    </source>
</evidence>
<feature type="domain" description="TonB-dependent receptor plug" evidence="17">
    <location>
        <begin position="71"/>
        <end position="183"/>
    </location>
</feature>
<evidence type="ECO:0000256" key="2">
    <source>
        <dbReference type="ARBA" id="ARBA00022448"/>
    </source>
</evidence>
<dbReference type="Pfam" id="PF00593">
    <property type="entry name" value="TonB_dep_Rec_b-barrel"/>
    <property type="match status" value="1"/>
</dbReference>
<keyword evidence="6" id="KW-0732">Signal</keyword>
<dbReference type="InterPro" id="IPR010917">
    <property type="entry name" value="TonB_rcpt_CS"/>
</dbReference>
<evidence type="ECO:0000256" key="11">
    <source>
        <dbReference type="ARBA" id="ARBA00023237"/>
    </source>
</evidence>
<keyword evidence="10 12" id="KW-0472">Membrane</keyword>
<evidence type="ECO:0000256" key="5">
    <source>
        <dbReference type="ARBA" id="ARBA00022692"/>
    </source>
</evidence>
<dbReference type="Proteomes" id="UP000528457">
    <property type="component" value="Unassembled WGS sequence"/>
</dbReference>
<evidence type="ECO:0000256" key="3">
    <source>
        <dbReference type="ARBA" id="ARBA00022452"/>
    </source>
</evidence>
<dbReference type="PROSITE" id="PS52016">
    <property type="entry name" value="TONB_DEPENDENT_REC_3"/>
    <property type="match status" value="1"/>
</dbReference>
<reference evidence="18 19" key="1">
    <citation type="submission" date="2020-08" db="EMBL/GenBank/DDBJ databases">
        <title>Genomic Encyclopedia of Type Strains, Phase IV (KMG-IV): sequencing the most valuable type-strain genomes for metagenomic binning, comparative biology and taxonomic classification.</title>
        <authorList>
            <person name="Goeker M."/>
        </authorList>
    </citation>
    <scope>NUCLEOTIDE SEQUENCE [LARGE SCALE GENOMIC DNA]</scope>
    <source>
        <strain evidence="18 19">DSM 22368</strain>
    </source>
</reference>
<dbReference type="PROSITE" id="PS01156">
    <property type="entry name" value="TONB_DEPENDENT_REC_2"/>
    <property type="match status" value="1"/>
</dbReference>
<evidence type="ECO:0000256" key="15">
    <source>
        <dbReference type="SAM" id="MobiDB-lite"/>
    </source>
</evidence>
<sequence length="788" mass="87022">MHENHSCFLDSRLNGNPGKRGLNASLSNPFKFTVLSKAISFALVAALSPSMYAQGTLEEVVVTAQKREESLQDTPIAVSAFTSLAIENKGIDNIAQVANFTPNLVFDTTSPVSGLSSGAVVYIRGIGNTDFSLTTDPGVGTYVDGVYMSRSAGGVLDVLDVERIEVLRGPQGTLFGRNTIGGAINITSRKPADEFQGKLELTVGNDSRQDVRAAIDIPFTESLRSSWAFSSKKRDGYVSRLNVGDKLGDEEKLSFRGNIIYELNEQWDFALNLDSTEINEASAASSLVGFTPGAGTIGYSLASFGDIPAGLTDLAQYIPPRASDITYATGKSGTKLSIDGVAFVANYHAESFDLKYTYADRETEGEFNRDPDNSPHAITETRNPNYQHEQSSHELQITGGLFDDRLRYVGGLYYFEEQGTDDVFVDVFLPTPDLSAGFPATINNFADVDNRSEAAYLQLTWQLSDVWSVTGGLRHTRDEKFFRYTQYIGADDQGNGYPFFPGAVNQNGVFTSGLAPLVGNGSGQVSDAFEQTSYKFGVDANLEDGTLLYYSFSQGFKSGGFVLRYVEAVDEVRTFEPETLDSHEIGVKWQGWDDRLRVNAAAYWSDYEDVQVTFFDNLGGPVTANAGVVDIKGLELEVTAILVENLQMDLGYGYTDASYDEINPIDGLSLSIDRNAKLVNTPEHSFNLGFEYIVPLESNELAFRVDYRYTDEIYNDSQNSRFLFEQAYELWNASLRYSIGESIDVMLFGKNLKDERYIESGDSNFGLGFHEANFNRPREYGLTLRYRF</sequence>
<dbReference type="InterPro" id="IPR000531">
    <property type="entry name" value="Beta-barrel_TonB"/>
</dbReference>
<dbReference type="RefSeq" id="WP_243749475.1">
    <property type="nucleotide sequence ID" value="NZ_JAAONY010000002.1"/>
</dbReference>
<accession>A0A7X0MVF8</accession>
<keyword evidence="18" id="KW-0675">Receptor</keyword>
<feature type="compositionally biased region" description="Basic and acidic residues" evidence="15">
    <location>
        <begin position="364"/>
        <end position="373"/>
    </location>
</feature>
<evidence type="ECO:0000256" key="1">
    <source>
        <dbReference type="ARBA" id="ARBA00004571"/>
    </source>
</evidence>
<keyword evidence="3 12" id="KW-1134">Transmembrane beta strand</keyword>
<dbReference type="PANTHER" id="PTHR32552">
    <property type="entry name" value="FERRICHROME IRON RECEPTOR-RELATED"/>
    <property type="match status" value="1"/>
</dbReference>
<dbReference type="EMBL" id="JACHHT010000002">
    <property type="protein sequence ID" value="MBB6521701.1"/>
    <property type="molecule type" value="Genomic_DNA"/>
</dbReference>
<evidence type="ECO:0000256" key="13">
    <source>
        <dbReference type="PROSITE-ProRule" id="PRU10144"/>
    </source>
</evidence>
<gene>
    <name evidence="18" type="ORF">HNR48_001986</name>
</gene>
<feature type="region of interest" description="Disordered" evidence="15">
    <location>
        <begin position="364"/>
        <end position="391"/>
    </location>
</feature>
<feature type="short sequence motif" description="TonB C-terminal box" evidence="13">
    <location>
        <begin position="771"/>
        <end position="788"/>
    </location>
</feature>
<dbReference type="AlphaFoldDB" id="A0A7X0MVF8"/>
<evidence type="ECO:0000256" key="10">
    <source>
        <dbReference type="ARBA" id="ARBA00023136"/>
    </source>
</evidence>
<dbReference type="InParanoid" id="A0A7X0MVF8"/>
<evidence type="ECO:0000259" key="17">
    <source>
        <dbReference type="Pfam" id="PF07715"/>
    </source>
</evidence>
<keyword evidence="19" id="KW-1185">Reference proteome</keyword>
<feature type="domain" description="TonB-dependent receptor-like beta-barrel" evidence="16">
    <location>
        <begin position="320"/>
        <end position="752"/>
    </location>
</feature>
<dbReference type="Pfam" id="PF07715">
    <property type="entry name" value="Plug"/>
    <property type="match status" value="1"/>
</dbReference>
<keyword evidence="7" id="KW-0408">Iron</keyword>
<comment type="caution">
    <text evidence="18">The sequence shown here is derived from an EMBL/GenBank/DDBJ whole genome shotgun (WGS) entry which is preliminary data.</text>
</comment>
<dbReference type="SUPFAM" id="SSF56935">
    <property type="entry name" value="Porins"/>
    <property type="match status" value="1"/>
</dbReference>
<dbReference type="Gene3D" id="2.40.170.20">
    <property type="entry name" value="TonB-dependent receptor, beta-barrel domain"/>
    <property type="match status" value="1"/>
</dbReference>
<keyword evidence="2 12" id="KW-0813">Transport</keyword>
<dbReference type="GO" id="GO:0009279">
    <property type="term" value="C:cell outer membrane"/>
    <property type="evidence" value="ECO:0007669"/>
    <property type="project" value="UniProtKB-SubCell"/>
</dbReference>
<proteinExistence type="inferred from homology"/>
<keyword evidence="9 14" id="KW-0798">TonB box</keyword>
<evidence type="ECO:0000256" key="14">
    <source>
        <dbReference type="RuleBase" id="RU003357"/>
    </source>
</evidence>
<evidence type="ECO:0000313" key="19">
    <source>
        <dbReference type="Proteomes" id="UP000528457"/>
    </source>
</evidence>
<dbReference type="InterPro" id="IPR039426">
    <property type="entry name" value="TonB-dep_rcpt-like"/>
</dbReference>
<evidence type="ECO:0000256" key="4">
    <source>
        <dbReference type="ARBA" id="ARBA00022496"/>
    </source>
</evidence>
<dbReference type="InterPro" id="IPR036942">
    <property type="entry name" value="Beta-barrel_TonB_sf"/>
</dbReference>
<feature type="compositionally biased region" description="Polar residues" evidence="15">
    <location>
        <begin position="380"/>
        <end position="391"/>
    </location>
</feature>
<evidence type="ECO:0000313" key="18">
    <source>
        <dbReference type="EMBL" id="MBB6521701.1"/>
    </source>
</evidence>